<dbReference type="GO" id="GO:0008173">
    <property type="term" value="F:RNA methyltransferase activity"/>
    <property type="evidence" value="ECO:0007669"/>
    <property type="project" value="InterPro"/>
</dbReference>
<dbReference type="GO" id="GO:0003723">
    <property type="term" value="F:RNA binding"/>
    <property type="evidence" value="ECO:0007669"/>
    <property type="project" value="InterPro"/>
</dbReference>
<evidence type="ECO:0000313" key="4">
    <source>
        <dbReference type="EMBL" id="CAB4876553.1"/>
    </source>
</evidence>
<evidence type="ECO:0000259" key="3">
    <source>
        <dbReference type="Pfam" id="PF00588"/>
    </source>
</evidence>
<feature type="domain" description="tRNA/rRNA methyltransferase SpoU type" evidence="3">
    <location>
        <begin position="122"/>
        <end position="264"/>
    </location>
</feature>
<dbReference type="InterPro" id="IPR029026">
    <property type="entry name" value="tRNA_m1G_MTases_N"/>
</dbReference>
<gene>
    <name evidence="4" type="ORF">UFOPK3401_01110</name>
</gene>
<dbReference type="SUPFAM" id="SSF75217">
    <property type="entry name" value="alpha/beta knot"/>
    <property type="match status" value="1"/>
</dbReference>
<dbReference type="Gene3D" id="3.30.1330.30">
    <property type="match status" value="1"/>
</dbReference>
<keyword evidence="1" id="KW-0489">Methyltransferase</keyword>
<evidence type="ECO:0000256" key="2">
    <source>
        <dbReference type="ARBA" id="ARBA00022679"/>
    </source>
</evidence>
<dbReference type="EMBL" id="CAFBLM010000053">
    <property type="protein sequence ID" value="CAB4876553.1"/>
    <property type="molecule type" value="Genomic_DNA"/>
</dbReference>
<dbReference type="InterPro" id="IPR051259">
    <property type="entry name" value="rRNA_Methyltransferase"/>
</dbReference>
<proteinExistence type="predicted"/>
<evidence type="ECO:0000256" key="1">
    <source>
        <dbReference type="ARBA" id="ARBA00022603"/>
    </source>
</evidence>
<dbReference type="InterPro" id="IPR029028">
    <property type="entry name" value="Alpha/beta_knot_MTases"/>
</dbReference>
<organism evidence="4">
    <name type="scientific">freshwater metagenome</name>
    <dbReference type="NCBI Taxonomy" id="449393"/>
    <lineage>
        <taxon>unclassified sequences</taxon>
        <taxon>metagenomes</taxon>
        <taxon>ecological metagenomes</taxon>
    </lineage>
</organism>
<reference evidence="4" key="1">
    <citation type="submission" date="2020-05" db="EMBL/GenBank/DDBJ databases">
        <authorList>
            <person name="Chiriac C."/>
            <person name="Salcher M."/>
            <person name="Ghai R."/>
            <person name="Kavagutti S V."/>
        </authorList>
    </citation>
    <scope>NUCLEOTIDE SEQUENCE</scope>
</reference>
<dbReference type="AlphaFoldDB" id="A0A6J7E9X2"/>
<dbReference type="InterPro" id="IPR029064">
    <property type="entry name" value="Ribosomal_eL30-like_sf"/>
</dbReference>
<dbReference type="GO" id="GO:0032259">
    <property type="term" value="P:methylation"/>
    <property type="evidence" value="ECO:0007669"/>
    <property type="project" value="UniProtKB-KW"/>
</dbReference>
<dbReference type="PANTHER" id="PTHR43191">
    <property type="entry name" value="RRNA METHYLTRANSFERASE 3"/>
    <property type="match status" value="1"/>
</dbReference>
<dbReference type="SUPFAM" id="SSF55315">
    <property type="entry name" value="L30e-like"/>
    <property type="match status" value="1"/>
</dbReference>
<name>A0A6J7E9X2_9ZZZZ</name>
<protein>
    <submittedName>
        <fullName evidence="4">Unannotated protein</fullName>
    </submittedName>
</protein>
<dbReference type="PANTHER" id="PTHR43191:SF12">
    <property type="entry name" value="RRNA METHYLASE"/>
    <property type="match status" value="1"/>
</dbReference>
<dbReference type="Pfam" id="PF00588">
    <property type="entry name" value="SpoU_methylase"/>
    <property type="match status" value="1"/>
</dbReference>
<dbReference type="GO" id="GO:0006396">
    <property type="term" value="P:RNA processing"/>
    <property type="evidence" value="ECO:0007669"/>
    <property type="project" value="InterPro"/>
</dbReference>
<dbReference type="InterPro" id="IPR001537">
    <property type="entry name" value="SpoU_MeTrfase"/>
</dbReference>
<keyword evidence="2" id="KW-0808">Transferase</keyword>
<sequence length="268" mass="28934">MGDWLAINDLGDERVSLYWQLTDVQLRAQLEPEHGIFVAEGAKVIERAMDAGYEPISVLATEKWLHLLDDSALLPVSTPRFCAGEDLLEELTGFRVHRGALALMRRRPLVSVSELIASAQRIVLLEDLKEHTNVGAIMRCAAAFGVDAVIVSPACADPLYRRAVKVSMGTVFQVPWTVSDDWSQTLTQVCSAGFTTAALTPDAQAQDIRVWSTTALDKVALVFGTEGPGLTMQTVQNCDALLRIPMASGVDSLNVAAAAAVALFALQN</sequence>
<accession>A0A6J7E9X2</accession>
<dbReference type="CDD" id="cd18095">
    <property type="entry name" value="SpoU-like_rRNA-MTase"/>
    <property type="match status" value="1"/>
</dbReference>
<dbReference type="Gene3D" id="3.40.1280.10">
    <property type="match status" value="1"/>
</dbReference>